<dbReference type="PANTHER" id="PTHR12436:SF3">
    <property type="entry name" value="GERMINAL-CENTER ASSOCIATED NUCLEAR PROTEIN"/>
    <property type="match status" value="1"/>
</dbReference>
<dbReference type="SUPFAM" id="SSF54928">
    <property type="entry name" value="RNA-binding domain, RBD"/>
    <property type="match status" value="1"/>
</dbReference>
<keyword evidence="7" id="KW-0158">Chromosome</keyword>
<dbReference type="PANTHER" id="PTHR12436">
    <property type="entry name" value="80 KDA MCM3-ASSOCIATED PROTEIN"/>
    <property type="match status" value="1"/>
</dbReference>
<dbReference type="Pfam" id="PF03399">
    <property type="entry name" value="SAC3_GANP"/>
    <property type="match status" value="1"/>
</dbReference>
<dbReference type="Proteomes" id="UP000014760">
    <property type="component" value="Unassembled WGS sequence"/>
</dbReference>
<keyword evidence="10" id="KW-0597">Phosphoprotein</keyword>
<dbReference type="GO" id="GO:0005737">
    <property type="term" value="C:cytoplasm"/>
    <property type="evidence" value="ECO:0007669"/>
    <property type="project" value="UniProtKB-SubCell"/>
</dbReference>
<evidence type="ECO:0000256" key="11">
    <source>
        <dbReference type="ARBA" id="ARBA00022679"/>
    </source>
</evidence>
<evidence type="ECO:0000313" key="29">
    <source>
        <dbReference type="Proteomes" id="UP000014760"/>
    </source>
</evidence>
<dbReference type="InterPro" id="IPR045107">
    <property type="entry name" value="SAC3/GANP/THP3"/>
</dbReference>
<keyword evidence="14" id="KW-0653">Protein transport</keyword>
<dbReference type="GO" id="GO:0005654">
    <property type="term" value="C:nucleoplasm"/>
    <property type="evidence" value="ECO:0007669"/>
    <property type="project" value="UniProtKB-SubCell"/>
</dbReference>
<keyword evidence="24" id="KW-0694">RNA-binding</keyword>
<keyword evidence="8" id="KW-0488">Methylation</keyword>
<keyword evidence="29" id="KW-1185">Reference proteome</keyword>
<evidence type="ECO:0000256" key="7">
    <source>
        <dbReference type="ARBA" id="ARBA00022454"/>
    </source>
</evidence>
<dbReference type="Gene3D" id="3.30.70.330">
    <property type="match status" value="1"/>
</dbReference>
<dbReference type="GO" id="GO:0005643">
    <property type="term" value="C:nuclear pore"/>
    <property type="evidence" value="ECO:0007669"/>
    <property type="project" value="UniProtKB-SubCell"/>
</dbReference>
<keyword evidence="9" id="KW-0963">Cytoplasm</keyword>
<feature type="compositionally biased region" description="Low complexity" evidence="25">
    <location>
        <begin position="15"/>
        <end position="34"/>
    </location>
</feature>
<evidence type="ECO:0000256" key="13">
    <source>
        <dbReference type="ARBA" id="ARBA00022859"/>
    </source>
</evidence>
<dbReference type="InterPro" id="IPR005062">
    <property type="entry name" value="SAC3/GANP/THP3_conserved"/>
</dbReference>
<feature type="region of interest" description="Disordered" evidence="25">
    <location>
        <begin position="191"/>
        <end position="293"/>
    </location>
</feature>
<evidence type="ECO:0000256" key="3">
    <source>
        <dbReference type="ARBA" id="ARBA00004567"/>
    </source>
</evidence>
<evidence type="ECO:0000256" key="14">
    <source>
        <dbReference type="ARBA" id="ARBA00022927"/>
    </source>
</evidence>
<dbReference type="OMA" id="LCEEDMM"/>
<comment type="subcellular location">
    <subcellularLocation>
        <location evidence="1">Chromosome</location>
    </subcellularLocation>
    <subcellularLocation>
        <location evidence="2">Cytoplasm</location>
    </subcellularLocation>
    <subcellularLocation>
        <location evidence="3">Nucleus</location>
        <location evidence="3">Nuclear pore complex</location>
    </subcellularLocation>
    <subcellularLocation>
        <location evidence="4">Nucleus</location>
        <location evidence="4">Nucleoplasm</location>
    </subcellularLocation>
</comment>
<dbReference type="GO" id="GO:0003723">
    <property type="term" value="F:RNA binding"/>
    <property type="evidence" value="ECO:0007669"/>
    <property type="project" value="UniProtKB-UniRule"/>
</dbReference>
<keyword evidence="17" id="KW-0175">Coiled coil</keyword>
<gene>
    <name evidence="27" type="ORF">CAPTEDRAFT_224663</name>
</gene>
<dbReference type="InterPro" id="IPR000504">
    <property type="entry name" value="RRM_dom"/>
</dbReference>
<evidence type="ECO:0000256" key="4">
    <source>
        <dbReference type="ARBA" id="ARBA00004642"/>
    </source>
</evidence>
<evidence type="ECO:0000256" key="1">
    <source>
        <dbReference type="ARBA" id="ARBA00004286"/>
    </source>
</evidence>
<evidence type="ECO:0000256" key="2">
    <source>
        <dbReference type="ARBA" id="ARBA00004496"/>
    </source>
</evidence>
<evidence type="ECO:0000256" key="5">
    <source>
        <dbReference type="ARBA" id="ARBA00013184"/>
    </source>
</evidence>
<evidence type="ECO:0000256" key="10">
    <source>
        <dbReference type="ARBA" id="ARBA00022553"/>
    </source>
</evidence>
<dbReference type="EC" id="2.3.1.48" evidence="5"/>
<dbReference type="PROSITE" id="PS50102">
    <property type="entry name" value="RRM"/>
    <property type="match status" value="1"/>
</dbReference>
<reference evidence="28" key="3">
    <citation type="submission" date="2015-06" db="UniProtKB">
        <authorList>
            <consortium name="EnsemblMetazoa"/>
        </authorList>
    </citation>
    <scope>IDENTIFICATION</scope>
</reference>
<keyword evidence="16" id="KW-0811">Translocation</keyword>
<evidence type="ECO:0000256" key="19">
    <source>
        <dbReference type="ARBA" id="ARBA00023242"/>
    </source>
</evidence>
<feature type="compositionally biased region" description="Basic and acidic residues" evidence="25">
    <location>
        <begin position="874"/>
        <end position="883"/>
    </location>
</feature>
<evidence type="ECO:0000313" key="28">
    <source>
        <dbReference type="EnsemblMetazoa" id="CapteP224663"/>
    </source>
</evidence>
<dbReference type="GO" id="GO:0006406">
    <property type="term" value="P:mRNA export from nucleus"/>
    <property type="evidence" value="ECO:0007669"/>
    <property type="project" value="TreeGrafter"/>
</dbReference>
<dbReference type="Gene3D" id="1.25.40.990">
    <property type="match status" value="1"/>
</dbReference>
<keyword evidence="15" id="KW-0007">Acetylation</keyword>
<evidence type="ECO:0000256" key="15">
    <source>
        <dbReference type="ARBA" id="ARBA00022990"/>
    </source>
</evidence>
<dbReference type="STRING" id="283909.R7VM69"/>
<feature type="region of interest" description="Disordered" evidence="25">
    <location>
        <begin position="835"/>
        <end position="862"/>
    </location>
</feature>
<reference evidence="29" key="1">
    <citation type="submission" date="2012-12" db="EMBL/GenBank/DDBJ databases">
        <authorList>
            <person name="Hellsten U."/>
            <person name="Grimwood J."/>
            <person name="Chapman J.A."/>
            <person name="Shapiro H."/>
            <person name="Aerts A."/>
            <person name="Otillar R.P."/>
            <person name="Terry A.Y."/>
            <person name="Boore J.L."/>
            <person name="Simakov O."/>
            <person name="Marletaz F."/>
            <person name="Cho S.-J."/>
            <person name="Edsinger-Gonzales E."/>
            <person name="Havlak P."/>
            <person name="Kuo D.-H."/>
            <person name="Larsson T."/>
            <person name="Lv J."/>
            <person name="Arendt D."/>
            <person name="Savage R."/>
            <person name="Osoegawa K."/>
            <person name="de Jong P."/>
            <person name="Lindberg D.R."/>
            <person name="Seaver E.C."/>
            <person name="Weisblat D.A."/>
            <person name="Putnam N.H."/>
            <person name="Grigoriev I.V."/>
            <person name="Rokhsar D.S."/>
        </authorList>
    </citation>
    <scope>NUCLEOTIDE SEQUENCE</scope>
    <source>
        <strain evidence="29">I ESC-2004</strain>
    </source>
</reference>
<dbReference type="InterPro" id="IPR031907">
    <property type="entry name" value="MCM3AP_GANP"/>
</dbReference>
<feature type="compositionally biased region" description="Low complexity" evidence="25">
    <location>
        <begin position="907"/>
        <end position="921"/>
    </location>
</feature>
<feature type="domain" description="RRM" evidence="26">
    <location>
        <begin position="300"/>
        <end position="373"/>
    </location>
</feature>
<feature type="compositionally biased region" description="Basic and acidic residues" evidence="25">
    <location>
        <begin position="272"/>
        <end position="293"/>
    </location>
</feature>
<evidence type="ECO:0000259" key="26">
    <source>
        <dbReference type="PROSITE" id="PS50102"/>
    </source>
</evidence>
<dbReference type="GO" id="GO:0015031">
    <property type="term" value="P:protein transport"/>
    <property type="evidence" value="ECO:0007669"/>
    <property type="project" value="UniProtKB-KW"/>
</dbReference>
<evidence type="ECO:0000256" key="17">
    <source>
        <dbReference type="ARBA" id="ARBA00023054"/>
    </source>
</evidence>
<evidence type="ECO:0000256" key="18">
    <source>
        <dbReference type="ARBA" id="ARBA00023132"/>
    </source>
</evidence>
<evidence type="ECO:0000256" key="12">
    <source>
        <dbReference type="ARBA" id="ARBA00022816"/>
    </source>
</evidence>
<evidence type="ECO:0000256" key="9">
    <source>
        <dbReference type="ARBA" id="ARBA00022490"/>
    </source>
</evidence>
<accession>R7VM69</accession>
<dbReference type="GO" id="GO:0070390">
    <property type="term" value="C:transcription export complex 2"/>
    <property type="evidence" value="ECO:0007669"/>
    <property type="project" value="TreeGrafter"/>
</dbReference>
<evidence type="ECO:0000256" key="16">
    <source>
        <dbReference type="ARBA" id="ARBA00023010"/>
    </source>
</evidence>
<organism evidence="27">
    <name type="scientific">Capitella teleta</name>
    <name type="common">Polychaete worm</name>
    <dbReference type="NCBI Taxonomy" id="283909"/>
    <lineage>
        <taxon>Eukaryota</taxon>
        <taxon>Metazoa</taxon>
        <taxon>Spiralia</taxon>
        <taxon>Lophotrochozoa</taxon>
        <taxon>Annelida</taxon>
        <taxon>Polychaeta</taxon>
        <taxon>Sedentaria</taxon>
        <taxon>Scolecida</taxon>
        <taxon>Capitellidae</taxon>
        <taxon>Capitella</taxon>
    </lineage>
</organism>
<dbReference type="Pfam" id="PF16769">
    <property type="entry name" value="MCM3AP_GANP"/>
    <property type="match status" value="1"/>
</dbReference>
<dbReference type="EnsemblMetazoa" id="CapteT224663">
    <property type="protein sequence ID" value="CapteP224663"/>
    <property type="gene ID" value="CapteG224663"/>
</dbReference>
<evidence type="ECO:0000256" key="8">
    <source>
        <dbReference type="ARBA" id="ARBA00022481"/>
    </source>
</evidence>
<feature type="region of interest" description="Disordered" evidence="25">
    <location>
        <begin position="874"/>
        <end position="924"/>
    </location>
</feature>
<keyword evidence="20" id="KW-0012">Acyltransferase</keyword>
<evidence type="ECO:0000256" key="6">
    <source>
        <dbReference type="ARBA" id="ARBA00022448"/>
    </source>
</evidence>
<keyword evidence="12" id="KW-0509">mRNA transport</keyword>
<evidence type="ECO:0000256" key="22">
    <source>
        <dbReference type="ARBA" id="ARBA00055631"/>
    </source>
</evidence>
<reference evidence="27 29" key="2">
    <citation type="journal article" date="2013" name="Nature">
        <title>Insights into bilaterian evolution from three spiralian genomes.</title>
        <authorList>
            <person name="Simakov O."/>
            <person name="Marletaz F."/>
            <person name="Cho S.J."/>
            <person name="Edsinger-Gonzales E."/>
            <person name="Havlak P."/>
            <person name="Hellsten U."/>
            <person name="Kuo D.H."/>
            <person name="Larsson T."/>
            <person name="Lv J."/>
            <person name="Arendt D."/>
            <person name="Savage R."/>
            <person name="Osoegawa K."/>
            <person name="de Jong P."/>
            <person name="Grimwood J."/>
            <person name="Chapman J.A."/>
            <person name="Shapiro H."/>
            <person name="Aerts A."/>
            <person name="Otillar R.P."/>
            <person name="Terry A.Y."/>
            <person name="Boore J.L."/>
            <person name="Grigoriev I.V."/>
            <person name="Lindberg D.R."/>
            <person name="Seaver E.C."/>
            <person name="Weisblat D.A."/>
            <person name="Putnam N.H."/>
            <person name="Rokhsar D.S."/>
        </authorList>
    </citation>
    <scope>NUCLEOTIDE SEQUENCE</scope>
    <source>
        <strain evidence="27 29">I ESC-2004</strain>
    </source>
</reference>
<dbReference type="InterPro" id="IPR012677">
    <property type="entry name" value="Nucleotide-bd_a/b_plait_sf"/>
</dbReference>
<evidence type="ECO:0000256" key="23">
    <source>
        <dbReference type="ARBA" id="ARBA00069544"/>
    </source>
</evidence>
<evidence type="ECO:0000256" key="21">
    <source>
        <dbReference type="ARBA" id="ARBA00038443"/>
    </source>
</evidence>
<evidence type="ECO:0000256" key="24">
    <source>
        <dbReference type="PROSITE-ProRule" id="PRU00176"/>
    </source>
</evidence>
<dbReference type="HOGENOM" id="CLU_233049_0_0_1"/>
<keyword evidence="19" id="KW-0539">Nucleus</keyword>
<dbReference type="EMBL" id="AMQN01016372">
    <property type="status" value="NOT_ANNOTATED_CDS"/>
    <property type="molecule type" value="Genomic_DNA"/>
</dbReference>
<keyword evidence="13" id="KW-0391">Immunity</keyword>
<keyword evidence="6" id="KW-0813">Transport</keyword>
<dbReference type="GO" id="GO:0061733">
    <property type="term" value="F:protein-lysine-acetyltransferase activity"/>
    <property type="evidence" value="ECO:0007669"/>
    <property type="project" value="UniProtKB-EC"/>
</dbReference>
<feature type="compositionally biased region" description="Polar residues" evidence="25">
    <location>
        <begin position="35"/>
        <end position="52"/>
    </location>
</feature>
<keyword evidence="18" id="KW-0906">Nuclear pore complex</keyword>
<feature type="region of interest" description="Disordered" evidence="25">
    <location>
        <begin position="1"/>
        <end position="53"/>
    </location>
</feature>
<evidence type="ECO:0000256" key="25">
    <source>
        <dbReference type="SAM" id="MobiDB-lite"/>
    </source>
</evidence>
<evidence type="ECO:0000256" key="20">
    <source>
        <dbReference type="ARBA" id="ARBA00023315"/>
    </source>
</evidence>
<evidence type="ECO:0000313" key="27">
    <source>
        <dbReference type="EMBL" id="ELU18320.1"/>
    </source>
</evidence>
<keyword evidence="11" id="KW-0808">Transferase</keyword>
<name>R7VM69_CAPTE</name>
<proteinExistence type="inferred from homology"/>
<feature type="compositionally biased region" description="Low complexity" evidence="25">
    <location>
        <begin position="216"/>
        <end position="231"/>
    </location>
</feature>
<dbReference type="FunFam" id="1.25.40.990:FF:000003">
    <property type="entry name" value="germinal-center associated nuclear protein isoform X2"/>
    <property type="match status" value="1"/>
</dbReference>
<feature type="region of interest" description="Disordered" evidence="25">
    <location>
        <begin position="148"/>
        <end position="169"/>
    </location>
</feature>
<dbReference type="Pfam" id="PF00076">
    <property type="entry name" value="RRM_1"/>
    <property type="match status" value="1"/>
</dbReference>
<dbReference type="EMBL" id="KB291997">
    <property type="protein sequence ID" value="ELU18320.1"/>
    <property type="molecule type" value="Genomic_DNA"/>
</dbReference>
<dbReference type="InterPro" id="IPR035979">
    <property type="entry name" value="RBD_domain_sf"/>
</dbReference>
<comment type="similarity">
    <text evidence="21">Belongs to the SAC3 family.</text>
</comment>
<dbReference type="GO" id="GO:0005694">
    <property type="term" value="C:chromosome"/>
    <property type="evidence" value="ECO:0007669"/>
    <property type="project" value="UniProtKB-SubCell"/>
</dbReference>
<comment type="function">
    <text evidence="22">As a component of the TREX-2 complex, involved in the export of mRNAs to the cytoplasm through the nuclear pores. Through the acetylation of histones, affects the assembly of nucleosomes at immunoglobulin variable region genes and promotes the recruitment and positioning of transcription complex to favor DNA cytosine deaminase AICDA/AID targeting, hence promoting somatic hypermutations.</text>
</comment>
<protein>
    <recommendedName>
        <fullName evidence="23">Germinal-center associated nuclear protein</fullName>
        <ecNumber evidence="5">2.3.1.48</ecNumber>
    </recommendedName>
</protein>
<feature type="region of interest" description="Disordered" evidence="25">
    <location>
        <begin position="434"/>
        <end position="460"/>
    </location>
</feature>
<feature type="compositionally biased region" description="Polar residues" evidence="25">
    <location>
        <begin position="148"/>
        <end position="161"/>
    </location>
</feature>
<dbReference type="OrthoDB" id="21502at2759"/>
<dbReference type="GO" id="GO:0002376">
    <property type="term" value="P:immune system process"/>
    <property type="evidence" value="ECO:0007669"/>
    <property type="project" value="UniProtKB-KW"/>
</dbReference>
<dbReference type="SMART" id="SM00360">
    <property type="entry name" value="RRM"/>
    <property type="match status" value="1"/>
</dbReference>
<sequence length="1759" mass="195264">MFGASSTPNPFVGGATSPASSSSTSAVSNPPSNVFGSISSGTPGISAFSSEPTPAPAFGSSNVFGSSVTSASGSFANPFSAATPISSSSTAALTSAFSAKPAKSMNPFGQDAKSAMPATSNAFGGATSTRAFGSSTRNVFEGSKQTENIFGNVPTSSSAGNTRPAFGATTKSAGDNISVFVTSSKSSSQASSNVFGGKAFSPPATPANSPTKFGGTKSTQAETTTASSTFSGRSVFGGAAGESRNAPARAFGTTSKGSSGVFGRKSSAVSDFAKKAREGESQERKRNLRRRSNEDVSNKVAIVVSRIPPQAFVKFTLKTHFSKFGEVKRIYMYNEKKKAIVYFANHKSAEKALKEGAYILRDHPKMVILWGKHNPKPGGVLAHPPLAGSPLVWSVDSKVADDVEEELEGASSAPPGSVFSRVERKPRRDFKELTTLLKSRSVSPEPHRSASPSSRSEKPGAAHITLKGVGGSAHTTQERVAILENRDKILRQSDQVQGKHADLATAKALIGTCPDMCPELERYLREVRHRLHRYETINGTSEADHSRVVKEYSRSSADQGMPLPLEVRPGPVLHVTMDYLLGHIMDKGQDGSWYDWYDFLWNRMRSIRKDITQQHLCDRTAVDLVQKCVRFHVYCAHRLCEEDLGTFDQKINDENLTKCLQTLKEFYEDLGSQGVAPDAEEEAEFRAYIVLMNLNQGDVLREVQTFRREVRESSSMRFVVAVFSALNSHNFVRFFRYVRQAPFLMASVMHRYFGQVRNRALTVITRAYKERIPLSKFVDQLAFEDENEAAQFCMHHGLSVDGGCVQTERARFIQPENVFPQKRAIRVIESKQNGSIGDVVNGRPLERKPPPTPSSSFDSSGNFVGGKIIIHQEKRAPPTEEPKIQPAQPKQQPPIQPAHSDQSEHTAQPAAVAKPQAPPIQYSNETVKDLTKELCREVIDEMLLKIVDPMTRAIKLYLSQDKALTGALLKETIDPQCKQVAEDVHKEMMHQAEIERKARMQALQAHEKAQSKKRATDCLVEDILQETLTSEIKSCATQQIDAVVKQLTDESECRVTQRISDVLLSETTIAMCGSLANEVFQSDVIDRLQNLDDAEHTVKVRRTATFFFAWKKRLAERIRLHRSMMTFPPAPSTAPLSSQLKLLLPQSEGIQGDGIHLGGSAFLTTLPLSRIQVSDMRLSLEVSVHHCAQMLRRERAWRPLDVAGMLEPSAKQRLRTYPNHETALQWKLIISSNVNDEVTEWLKAKLSKGAVDSDDLLSLYSSQLANTEASIGVCIRCVEDIEEEDRSLLGAQALLFIVNEQDLAHSRQRLHFLVDARPLKPAVPLLLLHSSSITDAGSSLGLSSLLSSNRISGWKSVVIPSDIEAPEASDNLSSGLVWLCDKWPQPVVITRKALREVVEDQVGRRYFNPVSQNLTKLRSQGKLDQDPRLLCELYNSVITHLSVALSHVDLQDYSIPIPEFQPQDKDWNTICQLKDLRDFLLSLRLPMFVHSERDSDDWGDACVTVYKWLRNVTDQAPALYSRVRWLLKKAEEDFEDLCLLQMQLDKCKPSYVNVPWTEIINACIEHHLGSFNYTEENEVYVYYLKSHLDHFRPPSSWLSADLDESQSEIVNIGDSFVRAAKKRLADASPDEFLRPKVRRNFPLLPTLSPLEKETQDMGHQLETSIKISQQEGQEYEEYLAKVLEEDSNQVILTQFGEVMNSDPETEEQEEAGMSILEEFNEKKLSLMDGLDLLNDSLVSQKNAGIMYELKLQRMLNDSI</sequence>